<accession>A0ABD0XBJ7</accession>
<dbReference type="GO" id="GO:0005524">
    <property type="term" value="F:ATP binding"/>
    <property type="evidence" value="ECO:0007669"/>
    <property type="project" value="UniProtKB-KW"/>
</dbReference>
<comment type="caution">
    <text evidence="7">The sequence shown here is derived from an EMBL/GenBank/DDBJ whole genome shotgun (WGS) entry which is preliminary data.</text>
</comment>
<proteinExistence type="inferred from homology"/>
<dbReference type="Gene3D" id="3.40.50.300">
    <property type="entry name" value="P-loop containing nucleotide triphosphate hydrolases"/>
    <property type="match status" value="1"/>
</dbReference>
<dbReference type="InterPro" id="IPR027417">
    <property type="entry name" value="P-loop_NTPase"/>
</dbReference>
<dbReference type="AlphaFoldDB" id="A0ABD0XBJ7"/>
<keyword evidence="3" id="KW-0067">ATP-binding</keyword>
<dbReference type="InterPro" id="IPR050304">
    <property type="entry name" value="MT-severing_AAA_ATPase"/>
</dbReference>
<dbReference type="InterPro" id="IPR015415">
    <property type="entry name" value="Spast_Vps4_C"/>
</dbReference>
<evidence type="ECO:0000256" key="2">
    <source>
        <dbReference type="ARBA" id="ARBA00022741"/>
    </source>
</evidence>
<evidence type="ECO:0008006" key="9">
    <source>
        <dbReference type="Google" id="ProtNLM"/>
    </source>
</evidence>
<keyword evidence="8" id="KW-1185">Reference proteome</keyword>
<evidence type="ECO:0000313" key="8">
    <source>
        <dbReference type="Proteomes" id="UP001557470"/>
    </source>
</evidence>
<dbReference type="Pfam" id="PF09336">
    <property type="entry name" value="Vps4_C"/>
    <property type="match status" value="1"/>
</dbReference>
<evidence type="ECO:0000256" key="3">
    <source>
        <dbReference type="ARBA" id="ARBA00022840"/>
    </source>
</evidence>
<evidence type="ECO:0000256" key="1">
    <source>
        <dbReference type="ARBA" id="ARBA00006914"/>
    </source>
</evidence>
<feature type="domain" description="AAA ATPase AAA+ lid" evidence="6">
    <location>
        <begin position="1"/>
        <end position="30"/>
    </location>
</feature>
<evidence type="ECO:0000259" key="5">
    <source>
        <dbReference type="Pfam" id="PF09336"/>
    </source>
</evidence>
<name>A0ABD0XBJ7_UMBPY</name>
<feature type="domain" description="Spastin/Vps4 C-terminal" evidence="5">
    <location>
        <begin position="40"/>
        <end position="73"/>
    </location>
</feature>
<dbReference type="InterPro" id="IPR041569">
    <property type="entry name" value="AAA_lid_3"/>
</dbReference>
<dbReference type="Gene3D" id="1.10.8.60">
    <property type="match status" value="1"/>
</dbReference>
<evidence type="ECO:0000313" key="7">
    <source>
        <dbReference type="EMBL" id="KAL1006150.1"/>
    </source>
</evidence>
<keyword evidence="4" id="KW-0472">Membrane</keyword>
<organism evidence="7 8">
    <name type="scientific">Umbra pygmaea</name>
    <name type="common">Eastern mudminnow</name>
    <dbReference type="NCBI Taxonomy" id="75934"/>
    <lineage>
        <taxon>Eukaryota</taxon>
        <taxon>Metazoa</taxon>
        <taxon>Chordata</taxon>
        <taxon>Craniata</taxon>
        <taxon>Vertebrata</taxon>
        <taxon>Euteleostomi</taxon>
        <taxon>Actinopterygii</taxon>
        <taxon>Neopterygii</taxon>
        <taxon>Teleostei</taxon>
        <taxon>Protacanthopterygii</taxon>
        <taxon>Esociformes</taxon>
        <taxon>Umbridae</taxon>
        <taxon>Umbra</taxon>
    </lineage>
</organism>
<dbReference type="PANTHER" id="PTHR23074:SF86">
    <property type="entry name" value="SPASTIN"/>
    <property type="match status" value="1"/>
</dbReference>
<comment type="similarity">
    <text evidence="1">Belongs to the AAA ATPase family.</text>
</comment>
<protein>
    <recommendedName>
        <fullName evidence="9">Vps4 oligomerisation C-terminal domain-containing protein</fullName>
    </recommendedName>
</protein>
<gene>
    <name evidence="7" type="ORF">UPYG_G00068460</name>
</gene>
<dbReference type="Proteomes" id="UP001557470">
    <property type="component" value="Unassembled WGS sequence"/>
</dbReference>
<reference evidence="7 8" key="1">
    <citation type="submission" date="2024-06" db="EMBL/GenBank/DDBJ databases">
        <authorList>
            <person name="Pan Q."/>
            <person name="Wen M."/>
            <person name="Jouanno E."/>
            <person name="Zahm M."/>
            <person name="Klopp C."/>
            <person name="Cabau C."/>
            <person name="Louis A."/>
            <person name="Berthelot C."/>
            <person name="Parey E."/>
            <person name="Roest Crollius H."/>
            <person name="Montfort J."/>
            <person name="Robinson-Rechavi M."/>
            <person name="Bouchez O."/>
            <person name="Lampietro C."/>
            <person name="Lopez Roques C."/>
            <person name="Donnadieu C."/>
            <person name="Postlethwait J."/>
            <person name="Bobe J."/>
            <person name="Verreycken H."/>
            <person name="Guiguen Y."/>
        </authorList>
    </citation>
    <scope>NUCLEOTIDE SEQUENCE [LARGE SCALE GENOMIC DNA]</scope>
    <source>
        <strain evidence="7">Up_M1</strain>
        <tissue evidence="7">Testis</tissue>
    </source>
</reference>
<dbReference type="GO" id="GO:0000226">
    <property type="term" value="P:microtubule cytoskeleton organization"/>
    <property type="evidence" value="ECO:0007669"/>
    <property type="project" value="UniProtKB-ARBA"/>
</dbReference>
<dbReference type="Pfam" id="PF17862">
    <property type="entry name" value="AAA_lid_3"/>
    <property type="match status" value="1"/>
</dbReference>
<dbReference type="EMBL" id="JAGEUA010000002">
    <property type="protein sequence ID" value="KAL1006150.1"/>
    <property type="molecule type" value="Genomic_DNA"/>
</dbReference>
<sequence length="78" mass="8904">MTEGYSGSDLNSLAKDASLGPIRELRPEQIRNMSANEVRDILFCDFMESLKKIKRSVGPQTLDLYVRWNKDYGDTTAF</sequence>
<keyword evidence="2" id="KW-0547">Nucleotide-binding</keyword>
<evidence type="ECO:0000256" key="4">
    <source>
        <dbReference type="ARBA" id="ARBA00023136"/>
    </source>
</evidence>
<evidence type="ECO:0000259" key="6">
    <source>
        <dbReference type="Pfam" id="PF17862"/>
    </source>
</evidence>
<dbReference type="PANTHER" id="PTHR23074">
    <property type="entry name" value="AAA DOMAIN-CONTAINING"/>
    <property type="match status" value="1"/>
</dbReference>